<comment type="caution">
    <text evidence="1">The sequence shown here is derived from an EMBL/GenBank/DDBJ whole genome shotgun (WGS) entry which is preliminary data.</text>
</comment>
<keyword evidence="2" id="KW-1185">Reference proteome</keyword>
<protein>
    <submittedName>
        <fullName evidence="1">Uncharacterized protein</fullName>
    </submittedName>
</protein>
<sequence>MLEVESLQAHSIFNIVAQNELLCPHSVTPVQEEDPKNVEPNGPRSKEYATTINGGFSPPRHRHEEKPRDDHEYQCEPRNVVDEEEDEAIEDVSARGYF</sequence>
<evidence type="ECO:0000313" key="2">
    <source>
        <dbReference type="Proteomes" id="UP001164539"/>
    </source>
</evidence>
<dbReference type="Proteomes" id="UP001164539">
    <property type="component" value="Chromosome 9"/>
</dbReference>
<dbReference type="EMBL" id="CM051402">
    <property type="protein sequence ID" value="KAJ4710417.1"/>
    <property type="molecule type" value="Genomic_DNA"/>
</dbReference>
<evidence type="ECO:0000313" key="1">
    <source>
        <dbReference type="EMBL" id="KAJ4710417.1"/>
    </source>
</evidence>
<gene>
    <name evidence="1" type="ORF">OWV82_016607</name>
</gene>
<proteinExistence type="predicted"/>
<organism evidence="1 2">
    <name type="scientific">Melia azedarach</name>
    <name type="common">Chinaberry tree</name>
    <dbReference type="NCBI Taxonomy" id="155640"/>
    <lineage>
        <taxon>Eukaryota</taxon>
        <taxon>Viridiplantae</taxon>
        <taxon>Streptophyta</taxon>
        <taxon>Embryophyta</taxon>
        <taxon>Tracheophyta</taxon>
        <taxon>Spermatophyta</taxon>
        <taxon>Magnoliopsida</taxon>
        <taxon>eudicotyledons</taxon>
        <taxon>Gunneridae</taxon>
        <taxon>Pentapetalae</taxon>
        <taxon>rosids</taxon>
        <taxon>malvids</taxon>
        <taxon>Sapindales</taxon>
        <taxon>Meliaceae</taxon>
        <taxon>Melia</taxon>
    </lineage>
</organism>
<accession>A0ACC1XHJ4</accession>
<name>A0ACC1XHJ4_MELAZ</name>
<reference evidence="1 2" key="1">
    <citation type="journal article" date="2023" name="Science">
        <title>Complex scaffold remodeling in plant triterpene biosynthesis.</title>
        <authorList>
            <person name="De La Pena R."/>
            <person name="Hodgson H."/>
            <person name="Liu J.C."/>
            <person name="Stephenson M.J."/>
            <person name="Martin A.C."/>
            <person name="Owen C."/>
            <person name="Harkess A."/>
            <person name="Leebens-Mack J."/>
            <person name="Jimenez L.E."/>
            <person name="Osbourn A."/>
            <person name="Sattely E.S."/>
        </authorList>
    </citation>
    <scope>NUCLEOTIDE SEQUENCE [LARGE SCALE GENOMIC DNA]</scope>
    <source>
        <strain evidence="2">cv. JPN11</strain>
        <tissue evidence="1">Leaf</tissue>
    </source>
</reference>